<dbReference type="RefSeq" id="WP_262684378.1">
    <property type="nucleotide sequence ID" value="NZ_JAOQIO010000036.1"/>
</dbReference>
<reference evidence="6 7" key="1">
    <citation type="submission" date="2022-09" db="EMBL/GenBank/DDBJ databases">
        <authorList>
            <person name="Han X.L."/>
            <person name="Wang Q."/>
            <person name="Lu T."/>
        </authorList>
    </citation>
    <scope>NUCLEOTIDE SEQUENCE [LARGE SCALE GENOMIC DNA]</scope>
    <source>
        <strain evidence="6 7">WQ 127069</strain>
    </source>
</reference>
<comment type="caution">
    <text evidence="6">The sequence shown here is derived from an EMBL/GenBank/DDBJ whole genome shotgun (WGS) entry which is preliminary data.</text>
</comment>
<name>A0ABT2UEA4_9BACL</name>
<keyword evidence="4 5" id="KW-0961">Cell wall biogenesis/degradation</keyword>
<comment type="catalytic activity">
    <reaction evidence="5">
        <text>UDP-N-acetyl-alpha-D-mannosamine + N-acetyl-alpha-D-glucosaminyl-di-trans,octa-cis-undecaprenyl diphosphate = N-acetyl-beta-D-mannosaminyl-(1-&gt;4)-N-acetyl-alpha-D-glucosaminyl di-trans,octa-cis-undecaprenyl diphosphate + UDP + H(+)</text>
        <dbReference type="Rhea" id="RHEA:16053"/>
        <dbReference type="ChEBI" id="CHEBI:15378"/>
        <dbReference type="ChEBI" id="CHEBI:58223"/>
        <dbReference type="ChEBI" id="CHEBI:62959"/>
        <dbReference type="ChEBI" id="CHEBI:68623"/>
        <dbReference type="ChEBI" id="CHEBI:132210"/>
        <dbReference type="EC" id="2.4.1.187"/>
    </reaction>
</comment>
<proteinExistence type="inferred from homology"/>
<gene>
    <name evidence="6" type="ORF">OB236_12615</name>
</gene>
<dbReference type="EMBL" id="JAOQIO010000036">
    <property type="protein sequence ID" value="MCU6792961.1"/>
    <property type="molecule type" value="Genomic_DNA"/>
</dbReference>
<organism evidence="6 7">
    <name type="scientific">Paenibacillus baimaensis</name>
    <dbReference type="NCBI Taxonomy" id="2982185"/>
    <lineage>
        <taxon>Bacteria</taxon>
        <taxon>Bacillati</taxon>
        <taxon>Bacillota</taxon>
        <taxon>Bacilli</taxon>
        <taxon>Bacillales</taxon>
        <taxon>Paenibacillaceae</taxon>
        <taxon>Paenibacillus</taxon>
    </lineage>
</organism>
<comment type="function">
    <text evidence="5">Catalyzes the conversion of GlcNAc-PP-undecaprenol into ManNAc-GlcNAc-PP-undecaprenol, the first committed lipid intermediate in the de novo synthesis of teichoic acid.</text>
</comment>
<comment type="pathway">
    <text evidence="5">Cell wall biogenesis; teichoic acid biosynthesis.</text>
</comment>
<keyword evidence="7" id="KW-1185">Reference proteome</keyword>
<evidence type="ECO:0000256" key="2">
    <source>
        <dbReference type="ARBA" id="ARBA00022679"/>
    </source>
</evidence>
<dbReference type="PANTHER" id="PTHR34136:SF1">
    <property type="entry name" value="UDP-N-ACETYL-D-MANNOSAMINURONIC ACID TRANSFERASE"/>
    <property type="match status" value="1"/>
</dbReference>
<evidence type="ECO:0000256" key="5">
    <source>
        <dbReference type="HAMAP-Rule" id="MF_02070"/>
    </source>
</evidence>
<keyword evidence="2 5" id="KW-0808">Transferase</keyword>
<dbReference type="CDD" id="cd06533">
    <property type="entry name" value="Glyco_transf_WecG_TagA"/>
    <property type="match status" value="1"/>
</dbReference>
<dbReference type="Pfam" id="PF03808">
    <property type="entry name" value="Glyco_tran_WecG"/>
    <property type="match status" value="1"/>
</dbReference>
<evidence type="ECO:0000256" key="4">
    <source>
        <dbReference type="ARBA" id="ARBA00023316"/>
    </source>
</evidence>
<keyword evidence="3 5" id="KW-0777">Teichoic acid biosynthesis</keyword>
<dbReference type="Proteomes" id="UP001652445">
    <property type="component" value="Unassembled WGS sequence"/>
</dbReference>
<accession>A0ABT2UEA4</accession>
<dbReference type="InterPro" id="IPR034714">
    <property type="entry name" value="TagA_TarA"/>
</dbReference>
<sequence length="232" mass="26314">MNETVNLITHMIESREPHQIITANPIMVMSAVDSSAYMQLLQAADLVVPDGAGIVWAANYVGNPVAERVTGFDLLHRMMQLGESKGWKVYLLGASPEMIEAAASSLKRQYPALQLVGYRDGYFQADEDAAVIANIREHDPDILLIGRSADKQEPWIAQYKQQLRVPVIMGVGGSFDVLSGKLKRAPVIFQRLRLEWFYRLLQEPWRYKRMLVLPKFAMKVIREKKNVQNMGK</sequence>
<evidence type="ECO:0000256" key="3">
    <source>
        <dbReference type="ARBA" id="ARBA00022944"/>
    </source>
</evidence>
<dbReference type="HAMAP" id="MF_02070">
    <property type="entry name" value="TagA_TarA"/>
    <property type="match status" value="1"/>
</dbReference>
<evidence type="ECO:0000256" key="1">
    <source>
        <dbReference type="ARBA" id="ARBA00022676"/>
    </source>
</evidence>
<dbReference type="NCBIfam" id="TIGR00696">
    <property type="entry name" value="wecG_tagA_cpsF"/>
    <property type="match status" value="1"/>
</dbReference>
<evidence type="ECO:0000313" key="7">
    <source>
        <dbReference type="Proteomes" id="UP001652445"/>
    </source>
</evidence>
<dbReference type="InterPro" id="IPR004629">
    <property type="entry name" value="WecG_TagA_CpsF"/>
</dbReference>
<protein>
    <recommendedName>
        <fullName evidence="5">N-acetylglucosaminyldiphosphoundecaprenol N-acetyl-beta-D-mannosaminyltransferase</fullName>
        <ecNumber evidence="5">2.4.1.187</ecNumber>
    </recommendedName>
    <alternativeName>
        <fullName evidence="5">N-acetylmannosaminyltransferase</fullName>
    </alternativeName>
    <alternativeName>
        <fullName evidence="5">UDP-N-acetylmannosamine transferase</fullName>
    </alternativeName>
    <alternativeName>
        <fullName evidence="5">UDP-N-acetylmannosamine:N-acetylglucosaminyl pyrophosphorylundecaprenol N-acetylmannosaminyltransferase</fullName>
    </alternativeName>
</protein>
<dbReference type="PANTHER" id="PTHR34136">
    <property type="match status" value="1"/>
</dbReference>
<comment type="similarity">
    <text evidence="5">Belongs to the glycosyltransferase 26 family. TagA/TarA subfamily.</text>
</comment>
<evidence type="ECO:0000313" key="6">
    <source>
        <dbReference type="EMBL" id="MCU6792961.1"/>
    </source>
</evidence>
<dbReference type="EC" id="2.4.1.187" evidence="5"/>
<keyword evidence="1 5" id="KW-0328">Glycosyltransferase</keyword>